<feature type="binding site" description="axial binding residue" evidence="1">
    <location>
        <position position="376"/>
    </location>
    <ligand>
        <name>heme b</name>
        <dbReference type="ChEBI" id="CHEBI:60344"/>
    </ligand>
    <ligandPart>
        <name>Fe</name>
        <dbReference type="ChEBI" id="CHEBI:18248"/>
    </ligandPart>
</feature>
<protein>
    <submittedName>
        <fullName evidence="3">Uncharacterized protein</fullName>
    </submittedName>
</protein>
<evidence type="ECO:0000313" key="3">
    <source>
        <dbReference type="EMBL" id="PVD31012.1"/>
    </source>
</evidence>
<dbReference type="PROSITE" id="PS50292">
    <property type="entry name" value="PEROXIDASE_3"/>
    <property type="match status" value="1"/>
</dbReference>
<keyword evidence="1" id="KW-0479">Metal-binding</keyword>
<dbReference type="PANTHER" id="PTHR11475">
    <property type="entry name" value="OXIDASE/PEROXIDASE"/>
    <property type="match status" value="1"/>
</dbReference>
<dbReference type="GO" id="GO:0006979">
    <property type="term" value="P:response to oxidative stress"/>
    <property type="evidence" value="ECO:0007669"/>
    <property type="project" value="InterPro"/>
</dbReference>
<dbReference type="OrthoDB" id="823504at2759"/>
<dbReference type="EMBL" id="PZQS01000005">
    <property type="protein sequence ID" value="PVD31012.1"/>
    <property type="molecule type" value="Genomic_DNA"/>
</dbReference>
<keyword evidence="4" id="KW-1185">Reference proteome</keyword>
<accession>A0A2T7PC76</accession>
<keyword evidence="1" id="KW-0349">Heme</keyword>
<evidence type="ECO:0000313" key="4">
    <source>
        <dbReference type="Proteomes" id="UP000245119"/>
    </source>
</evidence>
<dbReference type="SUPFAM" id="SSF48113">
    <property type="entry name" value="Heme-dependent peroxidases"/>
    <property type="match status" value="1"/>
</dbReference>
<reference evidence="3 4" key="1">
    <citation type="submission" date="2018-04" db="EMBL/GenBank/DDBJ databases">
        <title>The genome of golden apple snail Pomacea canaliculata provides insight into stress tolerance and invasive adaptation.</title>
        <authorList>
            <person name="Liu C."/>
            <person name="Liu B."/>
            <person name="Ren Y."/>
            <person name="Zhang Y."/>
            <person name="Wang H."/>
            <person name="Li S."/>
            <person name="Jiang F."/>
            <person name="Yin L."/>
            <person name="Zhang G."/>
            <person name="Qian W."/>
            <person name="Fan W."/>
        </authorList>
    </citation>
    <scope>NUCLEOTIDE SEQUENCE [LARGE SCALE GENOMIC DNA]</scope>
    <source>
        <strain evidence="3">SZHN2017</strain>
        <tissue evidence="3">Muscle</tissue>
    </source>
</reference>
<dbReference type="AlphaFoldDB" id="A0A2T7PC76"/>
<dbReference type="Proteomes" id="UP000245119">
    <property type="component" value="Linkage Group LG5"/>
</dbReference>
<name>A0A2T7PC76_POMCA</name>
<dbReference type="PRINTS" id="PR00457">
    <property type="entry name" value="ANPEROXIDASE"/>
</dbReference>
<dbReference type="PANTHER" id="PTHR11475:SF134">
    <property type="entry name" value="LD42267P"/>
    <property type="match status" value="1"/>
</dbReference>
<evidence type="ECO:0000256" key="2">
    <source>
        <dbReference type="SAM" id="SignalP"/>
    </source>
</evidence>
<dbReference type="InterPro" id="IPR010255">
    <property type="entry name" value="Haem_peroxidase_sf"/>
</dbReference>
<feature type="signal peptide" evidence="2">
    <location>
        <begin position="1"/>
        <end position="25"/>
    </location>
</feature>
<dbReference type="InterPro" id="IPR019791">
    <property type="entry name" value="Haem_peroxidase_animal"/>
</dbReference>
<proteinExistence type="predicted"/>
<dbReference type="GO" id="GO:0004601">
    <property type="term" value="F:peroxidase activity"/>
    <property type="evidence" value="ECO:0007669"/>
    <property type="project" value="InterPro"/>
</dbReference>
<evidence type="ECO:0000256" key="1">
    <source>
        <dbReference type="PIRSR" id="PIRSR619791-2"/>
    </source>
</evidence>
<feature type="chain" id="PRO_5015656494" evidence="2">
    <location>
        <begin position="26"/>
        <end position="626"/>
    </location>
</feature>
<gene>
    <name evidence="3" type="ORF">C0Q70_10288</name>
</gene>
<organism evidence="3 4">
    <name type="scientific">Pomacea canaliculata</name>
    <name type="common">Golden apple snail</name>
    <dbReference type="NCBI Taxonomy" id="400727"/>
    <lineage>
        <taxon>Eukaryota</taxon>
        <taxon>Metazoa</taxon>
        <taxon>Spiralia</taxon>
        <taxon>Lophotrochozoa</taxon>
        <taxon>Mollusca</taxon>
        <taxon>Gastropoda</taxon>
        <taxon>Caenogastropoda</taxon>
        <taxon>Architaenioglossa</taxon>
        <taxon>Ampullarioidea</taxon>
        <taxon>Ampullariidae</taxon>
        <taxon>Pomacea</taxon>
    </lineage>
</organism>
<keyword evidence="2" id="KW-0732">Signal</keyword>
<dbReference type="GO" id="GO:0020037">
    <property type="term" value="F:heme binding"/>
    <property type="evidence" value="ECO:0007669"/>
    <property type="project" value="InterPro"/>
</dbReference>
<sequence length="626" mass="70782">MTAPRLVIRGLLQVLLLLVFKRGSAQYSNIRPIYDEFGYEVDGSYVLERMAMRSTALGIRGVSIFNFTVIPRTVEVPAPLLPQAFYELHDQDSYQETWGPSSKISLVVPTLWGMADLTKMPIGIPYNGHAGYDVPRMTSKSDPRRLLPSPRLVSRTVHEPTLTSGHNLPELTNILQVWGQFVDHDLTATPALRAPDGSNVKCCEQVHLSANYQIDRGVFNGGSCHPIYIPPGDRFFSSSCMNFARSMPAKRARDCDPDAPKEVRQQMNMITAWMDSSQVYSSTMKSSQELRVYHRGLMRVTEDELLPEDKDSECLKENPGDYCFLAGEGRVNEHPALTVMHTVFHRFHNRVALAISNINPRWSDETVRESAFRFGHTLIPSFFSMGEVQVRLFTLFNRPKFVLNRRETSIHNMCNGLMSDPMFHPDRFMGSDLVDHLFQDKNVSLDLASLNIQRSRDHGLPGYNAYRGFCKLPVYKNFEDMYQQDPERAEMFSRVYDDVDDIDLFPGGLSEKALPGGVVGPTFACIIARQFHVAKFGDRFWYESTDGPGAFTADQLAEIRKMTLSKAMCYGSSIKTASVNVFLTAGTFLPRGVQLPNGVYVTQNRYVPCEDLPDIDLRKWYDPAAQ</sequence>
<dbReference type="Pfam" id="PF03098">
    <property type="entry name" value="An_peroxidase"/>
    <property type="match status" value="2"/>
</dbReference>
<dbReference type="InterPro" id="IPR037120">
    <property type="entry name" value="Haem_peroxidase_sf_animal"/>
</dbReference>
<keyword evidence="1" id="KW-0408">Iron</keyword>
<dbReference type="Gene3D" id="1.10.640.10">
    <property type="entry name" value="Haem peroxidase domain superfamily, animal type"/>
    <property type="match status" value="2"/>
</dbReference>
<dbReference type="GO" id="GO:0046872">
    <property type="term" value="F:metal ion binding"/>
    <property type="evidence" value="ECO:0007669"/>
    <property type="project" value="UniProtKB-KW"/>
</dbReference>
<comment type="caution">
    <text evidence="3">The sequence shown here is derived from an EMBL/GenBank/DDBJ whole genome shotgun (WGS) entry which is preliminary data.</text>
</comment>